<feature type="domain" description="Peptidase C39-like" evidence="2">
    <location>
        <begin position="191"/>
        <end position="322"/>
    </location>
</feature>
<gene>
    <name evidence="3" type="ORF">CPE01_12780</name>
</gene>
<evidence type="ECO:0000259" key="2">
    <source>
        <dbReference type="Pfam" id="PF13529"/>
    </source>
</evidence>
<feature type="signal peptide" evidence="1">
    <location>
        <begin position="1"/>
        <end position="27"/>
    </location>
</feature>
<accession>A0A510UXL4</accession>
<dbReference type="Pfam" id="PF13529">
    <property type="entry name" value="Peptidase_C39_2"/>
    <property type="match status" value="1"/>
</dbReference>
<dbReference type="Proteomes" id="UP000321386">
    <property type="component" value="Unassembled WGS sequence"/>
</dbReference>
<dbReference type="InterPro" id="IPR039564">
    <property type="entry name" value="Peptidase_C39-like"/>
</dbReference>
<proteinExistence type="predicted"/>
<evidence type="ECO:0000313" key="3">
    <source>
        <dbReference type="EMBL" id="GEK17545.1"/>
    </source>
</evidence>
<evidence type="ECO:0000256" key="1">
    <source>
        <dbReference type="SAM" id="SignalP"/>
    </source>
</evidence>
<reference evidence="3 4" key="1">
    <citation type="submission" date="2019-07" db="EMBL/GenBank/DDBJ databases">
        <title>Whole genome shotgun sequence of Cellulomonas persica NBRC 101101.</title>
        <authorList>
            <person name="Hosoyama A."/>
            <person name="Uohara A."/>
            <person name="Ohji S."/>
            <person name="Ichikawa N."/>
        </authorList>
    </citation>
    <scope>NUCLEOTIDE SEQUENCE [LARGE SCALE GENOMIC DNA]</scope>
    <source>
        <strain evidence="3 4">NBRC 101101</strain>
    </source>
</reference>
<organism evidence="3 4">
    <name type="scientific">Cellulomonas persica</name>
    <dbReference type="NCBI Taxonomy" id="76861"/>
    <lineage>
        <taxon>Bacteria</taxon>
        <taxon>Bacillati</taxon>
        <taxon>Actinomycetota</taxon>
        <taxon>Actinomycetes</taxon>
        <taxon>Micrococcales</taxon>
        <taxon>Cellulomonadaceae</taxon>
        <taxon>Cellulomonas</taxon>
    </lineage>
</organism>
<evidence type="ECO:0000313" key="4">
    <source>
        <dbReference type="Proteomes" id="UP000321386"/>
    </source>
</evidence>
<name>A0A510UXL4_9CELL</name>
<dbReference type="EMBL" id="BJUA01000005">
    <property type="protein sequence ID" value="GEK17545.1"/>
    <property type="molecule type" value="Genomic_DNA"/>
</dbReference>
<keyword evidence="4" id="KW-1185">Reference proteome</keyword>
<feature type="chain" id="PRO_5021970159" description="Peptidase C39-like domain-containing protein" evidence="1">
    <location>
        <begin position="28"/>
        <end position="359"/>
    </location>
</feature>
<dbReference type="AlphaFoldDB" id="A0A510UXL4"/>
<sequence length="359" mass="38534">MSSIRMRALMVSVLVAGGLAGTSSATAAEADVVQCATVDGLKFCTEVGFTKESTTAIRARVHRTMASANTAFAAGPLDTGDLTPAEQLAQLAGLTPEQLKARQDAQLAEARDAVGRMKLVDYVDSGKPIPAGFFAKYPQLHVKEGSAQARALRAGTSMRFAAASGNSTRLAVSSDPSKDYEYIMPNVARDQKTSYWCGPATMEMMDLGDGGSLRTQAKWAELLGTTTDGTGIGAMKDGMNAYTTWDNTAGKYVTVDLSDRTASWFFSAHRTRVGFTKSPVVEHVQLLMKYFSYLNYNHGGHYQVGRGYSSTTGNVIGIIDPYDERDYRSGGAASGGYHVIPLDKMWGATLANVNQNFSY</sequence>
<comment type="caution">
    <text evidence="3">The sequence shown here is derived from an EMBL/GenBank/DDBJ whole genome shotgun (WGS) entry which is preliminary data.</text>
</comment>
<protein>
    <recommendedName>
        <fullName evidence="2">Peptidase C39-like domain-containing protein</fullName>
    </recommendedName>
</protein>
<keyword evidence="1" id="KW-0732">Signal</keyword>